<dbReference type="Proteomes" id="UP001056386">
    <property type="component" value="Chromosome 2"/>
</dbReference>
<name>A0ABY5B794_BURGL</name>
<evidence type="ECO:0000313" key="3">
    <source>
        <dbReference type="Proteomes" id="UP001056386"/>
    </source>
</evidence>
<evidence type="ECO:0000313" key="2">
    <source>
        <dbReference type="EMBL" id="USS45399.1"/>
    </source>
</evidence>
<sequence length="81" mass="8638">MMVSKVCVPNAGKGKALVDLLIEHLGIPSRCVGFDLHVEVDEPITLTVRTLVEDDGASIKPGPLDVVPKVFKLMEVDDGVA</sequence>
<gene>
    <name evidence="1" type="ORF">NFI99_11290</name>
    <name evidence="2" type="ORF">NFI99_27875</name>
</gene>
<proteinExistence type="predicted"/>
<evidence type="ECO:0000313" key="1">
    <source>
        <dbReference type="EMBL" id="USS42757.1"/>
    </source>
</evidence>
<dbReference type="EMBL" id="CP099583">
    <property type="protein sequence ID" value="USS42757.1"/>
    <property type="molecule type" value="Genomic_DNA"/>
</dbReference>
<reference evidence="1" key="1">
    <citation type="submission" date="2022-06" db="EMBL/GenBank/DDBJ databases">
        <title>Draft genome sequence of Burkholderia glumae strain GR20004 isolated from rice panicle showing bacterial panicle blight.</title>
        <authorList>
            <person name="Choi S.Y."/>
            <person name="Lee Y.H."/>
        </authorList>
    </citation>
    <scope>NUCLEOTIDE SEQUENCE</scope>
    <source>
        <strain evidence="1">GR20004</strain>
    </source>
</reference>
<dbReference type="Proteomes" id="UP001056386">
    <property type="component" value="Chromosome 1"/>
</dbReference>
<dbReference type="RefSeq" id="WP_017922377.1">
    <property type="nucleotide sequence ID" value="NZ_CP099583.1"/>
</dbReference>
<organism evidence="1 3">
    <name type="scientific">Burkholderia glumae</name>
    <name type="common">Pseudomonas glumae</name>
    <dbReference type="NCBI Taxonomy" id="337"/>
    <lineage>
        <taxon>Bacteria</taxon>
        <taxon>Pseudomonadati</taxon>
        <taxon>Pseudomonadota</taxon>
        <taxon>Betaproteobacteria</taxon>
        <taxon>Burkholderiales</taxon>
        <taxon>Burkholderiaceae</taxon>
        <taxon>Burkholderia</taxon>
    </lineage>
</organism>
<accession>A0ABY5B794</accession>
<protein>
    <submittedName>
        <fullName evidence="1">Uncharacterized protein</fullName>
    </submittedName>
</protein>
<dbReference type="EMBL" id="CP099587">
    <property type="protein sequence ID" value="USS45399.1"/>
    <property type="molecule type" value="Genomic_DNA"/>
</dbReference>
<keyword evidence="3" id="KW-1185">Reference proteome</keyword>